<reference evidence="2" key="1">
    <citation type="submission" date="2014-09" db="EMBL/GenBank/DDBJ databases">
        <title>Vibrio variabilis JCM 19239. (C206) whole genome shotgun sequence.</title>
        <authorList>
            <person name="Sawabe T."/>
            <person name="Meirelles P."/>
            <person name="Nakanishi M."/>
            <person name="Sayaka M."/>
            <person name="Hattori M."/>
            <person name="Ohkuma M."/>
        </authorList>
    </citation>
    <scope>NUCLEOTIDE SEQUENCE [LARGE SCALE GENOMIC DNA]</scope>
    <source>
        <strain evidence="2">JCM 19239</strain>
    </source>
</reference>
<accession>A0ABQ0JJV0</accession>
<dbReference type="EMBL" id="BBMS01000055">
    <property type="protein sequence ID" value="GAL29033.1"/>
    <property type="molecule type" value="Genomic_DNA"/>
</dbReference>
<gene>
    <name evidence="1" type="ORF">JCM19239_6121</name>
</gene>
<proteinExistence type="predicted"/>
<name>A0ABQ0JJV0_9VIBR</name>
<keyword evidence="2" id="KW-1185">Reference proteome</keyword>
<evidence type="ECO:0000313" key="2">
    <source>
        <dbReference type="Proteomes" id="UP000029223"/>
    </source>
</evidence>
<comment type="caution">
    <text evidence="1">The sequence shown here is derived from an EMBL/GenBank/DDBJ whole genome shotgun (WGS) entry which is preliminary data.</text>
</comment>
<evidence type="ECO:0000313" key="1">
    <source>
        <dbReference type="EMBL" id="GAL29033.1"/>
    </source>
</evidence>
<protein>
    <submittedName>
        <fullName evidence="1">Uncharacterized protein</fullName>
    </submittedName>
</protein>
<sequence length="53" mass="5794">MKRTTYNRQKNKRPATKAGLFYRSSNSITSSVELVVEAAQVASSCLADQEIGS</sequence>
<reference evidence="2" key="2">
    <citation type="submission" date="2014-09" db="EMBL/GenBank/DDBJ databases">
        <authorList>
            <consortium name="NBRP consortium"/>
            <person name="Sawabe T."/>
            <person name="Meirelles P."/>
            <person name="Nakanishi M."/>
            <person name="Sayaka M."/>
            <person name="Hattori M."/>
            <person name="Ohkuma M."/>
        </authorList>
    </citation>
    <scope>NUCLEOTIDE SEQUENCE [LARGE SCALE GENOMIC DNA]</scope>
    <source>
        <strain evidence="2">JCM 19239</strain>
    </source>
</reference>
<dbReference type="Proteomes" id="UP000029223">
    <property type="component" value="Unassembled WGS sequence"/>
</dbReference>
<organism evidence="1 2">
    <name type="scientific">Vibrio variabilis</name>
    <dbReference type="NCBI Taxonomy" id="990271"/>
    <lineage>
        <taxon>Bacteria</taxon>
        <taxon>Pseudomonadati</taxon>
        <taxon>Pseudomonadota</taxon>
        <taxon>Gammaproteobacteria</taxon>
        <taxon>Vibrionales</taxon>
        <taxon>Vibrionaceae</taxon>
        <taxon>Vibrio</taxon>
    </lineage>
</organism>